<feature type="transmembrane region" description="Helical" evidence="6">
    <location>
        <begin position="341"/>
        <end position="363"/>
    </location>
</feature>
<keyword evidence="3 6" id="KW-0812">Transmembrane</keyword>
<keyword evidence="2 6" id="KW-1003">Cell membrane</keyword>
<comment type="caution">
    <text evidence="6">Lacks conserved residue(s) required for the propagation of feature annotation.</text>
</comment>
<evidence type="ECO:0000256" key="4">
    <source>
        <dbReference type="ARBA" id="ARBA00022989"/>
    </source>
</evidence>
<dbReference type="RefSeq" id="XP_026285565.2">
    <property type="nucleotide sequence ID" value="XM_026429780.2"/>
</dbReference>
<organism evidence="7 8">
    <name type="scientific">Frankliniella occidentalis</name>
    <name type="common">Western flower thrips</name>
    <name type="synonym">Euthrips occidentalis</name>
    <dbReference type="NCBI Taxonomy" id="133901"/>
    <lineage>
        <taxon>Eukaryota</taxon>
        <taxon>Metazoa</taxon>
        <taxon>Ecdysozoa</taxon>
        <taxon>Arthropoda</taxon>
        <taxon>Hexapoda</taxon>
        <taxon>Insecta</taxon>
        <taxon>Pterygota</taxon>
        <taxon>Neoptera</taxon>
        <taxon>Paraneoptera</taxon>
        <taxon>Thysanoptera</taxon>
        <taxon>Terebrantia</taxon>
        <taxon>Thripoidea</taxon>
        <taxon>Thripidae</taxon>
        <taxon>Frankliniella</taxon>
    </lineage>
</organism>
<dbReference type="AlphaFoldDB" id="A0A6J1T1U8"/>
<dbReference type="InterPro" id="IPR013604">
    <property type="entry name" value="7TM_chemorcpt"/>
</dbReference>
<protein>
    <recommendedName>
        <fullName evidence="6">Gustatory receptor</fullName>
    </recommendedName>
</protein>
<evidence type="ECO:0000313" key="8">
    <source>
        <dbReference type="RefSeq" id="XP_026285565.2"/>
    </source>
</evidence>
<comment type="similarity">
    <text evidence="6">Belongs to the insect chemoreceptor superfamily. Gustatory receptor (GR) family.</text>
</comment>
<evidence type="ECO:0000256" key="1">
    <source>
        <dbReference type="ARBA" id="ARBA00004651"/>
    </source>
</evidence>
<reference evidence="8" key="1">
    <citation type="submission" date="2025-08" db="UniProtKB">
        <authorList>
            <consortium name="RefSeq"/>
        </authorList>
    </citation>
    <scope>IDENTIFICATION</scope>
    <source>
        <tissue evidence="8">Whole organism</tissue>
    </source>
</reference>
<dbReference type="GeneID" id="113211420"/>
<accession>A0A6J1T1U8</accession>
<feature type="transmembrane region" description="Helical" evidence="6">
    <location>
        <begin position="257"/>
        <end position="278"/>
    </location>
</feature>
<dbReference type="KEGG" id="foc:113211420"/>
<gene>
    <name evidence="8" type="primary">LOC113211420</name>
</gene>
<evidence type="ECO:0000256" key="5">
    <source>
        <dbReference type="ARBA" id="ARBA00023136"/>
    </source>
</evidence>
<sequence>MVYVTFNDFWSNLSKTSQLQTIIPAKVYEFVSSMYLLDYLSKNVGLTLIQVVMVRHSHDLSLLVRAVLLHMNSLPSQRRKYKTRAATVLCFGAAPLVYTITAIIYDITYKTAADWLKITYALNDVLPVLLFSLTHDTFIHVMTVTKDFLEGIAEDVQELINTPSWVASPGDTLSAPAATTTCSVCLARRLEGRMSSLARSLRALRVRYQVVHDSVHATNHIYELFNVVSSTLTMVQAVVCVYSVVITSNATSRWLWVGMWNLVWAMSLAAKLLFICIIGEQMQRENCRITTALQTTMAYHPNMDLQIKREICGFIQQAQLQEIRFKAVDPYYFDLSTMKQIIASTMAFIVILIQFPAMLSLLYK</sequence>
<dbReference type="Proteomes" id="UP000504606">
    <property type="component" value="Unplaced"/>
</dbReference>
<comment type="subcellular location">
    <subcellularLocation>
        <location evidence="1 6">Cell membrane</location>
        <topology evidence="1 6">Multi-pass membrane protein</topology>
    </subcellularLocation>
</comment>
<keyword evidence="6" id="KW-0807">Transducer</keyword>
<evidence type="ECO:0000256" key="2">
    <source>
        <dbReference type="ARBA" id="ARBA00022475"/>
    </source>
</evidence>
<keyword evidence="4 6" id="KW-1133">Transmembrane helix</keyword>
<dbReference type="GO" id="GO:0007165">
    <property type="term" value="P:signal transduction"/>
    <property type="evidence" value="ECO:0007669"/>
    <property type="project" value="UniProtKB-KW"/>
</dbReference>
<dbReference type="GO" id="GO:0005886">
    <property type="term" value="C:plasma membrane"/>
    <property type="evidence" value="ECO:0007669"/>
    <property type="project" value="UniProtKB-SubCell"/>
</dbReference>
<proteinExistence type="inferred from homology"/>
<keyword evidence="5 6" id="KW-0472">Membrane</keyword>
<name>A0A6J1T1U8_FRAOC</name>
<keyword evidence="6" id="KW-0675">Receptor</keyword>
<evidence type="ECO:0000256" key="6">
    <source>
        <dbReference type="RuleBase" id="RU363108"/>
    </source>
</evidence>
<keyword evidence="7" id="KW-1185">Reference proteome</keyword>
<evidence type="ECO:0000256" key="3">
    <source>
        <dbReference type="ARBA" id="ARBA00022692"/>
    </source>
</evidence>
<feature type="transmembrane region" description="Helical" evidence="6">
    <location>
        <begin position="85"/>
        <end position="105"/>
    </location>
</feature>
<dbReference type="Pfam" id="PF08395">
    <property type="entry name" value="7tm_7"/>
    <property type="match status" value="1"/>
</dbReference>
<comment type="function">
    <text evidence="6">Gustatory receptor which mediates acceptance or avoidance behavior, depending on its substrates.</text>
</comment>
<dbReference type="GO" id="GO:0050909">
    <property type="term" value="P:sensory perception of taste"/>
    <property type="evidence" value="ECO:0007669"/>
    <property type="project" value="InterPro"/>
</dbReference>
<feature type="transmembrane region" description="Helical" evidence="6">
    <location>
        <begin position="224"/>
        <end position="245"/>
    </location>
</feature>
<dbReference type="OrthoDB" id="10663803at2759"/>
<evidence type="ECO:0000313" key="7">
    <source>
        <dbReference type="Proteomes" id="UP000504606"/>
    </source>
</evidence>